<reference evidence="1 2" key="1">
    <citation type="submission" date="2019-11" db="EMBL/GenBank/DDBJ databases">
        <title>Complete genome sequence of Pseudomonas syringae pv. coronafaciens isolate B19001 originated in imported oat cereal.</title>
        <authorList>
            <person name="Kim S.M."/>
            <person name="Lee B.C."/>
            <person name="Seo S.J."/>
            <person name="Lee J.E."/>
            <person name="Choi N.J."/>
            <person name="Park J.H."/>
        </authorList>
    </citation>
    <scope>NUCLEOTIDE SEQUENCE [LARGE SCALE GENOMIC DNA]</scope>
    <source>
        <strain evidence="1 2">B19001</strain>
    </source>
</reference>
<evidence type="ECO:0000313" key="2">
    <source>
        <dbReference type="Proteomes" id="UP000423413"/>
    </source>
</evidence>
<sequence>MGTPVLSIHSVADLELRNSTQCLAMALEGMDTRIDVILREDLVLEMELDLATTAQSGSIAMLIAWSRPVAHMDRTGGIASVERGSCGEEVSSAQI</sequence>
<evidence type="ECO:0000313" key="1">
    <source>
        <dbReference type="EMBL" id="QGT82103.1"/>
    </source>
</evidence>
<dbReference type="GeneID" id="73735691"/>
<dbReference type="RefSeq" id="WP_147458921.1">
    <property type="nucleotide sequence ID" value="NZ_CP046441.1"/>
</dbReference>
<accession>A0AAE6QIL2</accession>
<dbReference type="AlphaFoldDB" id="A0AAE6QIL2"/>
<protein>
    <submittedName>
        <fullName evidence="1">Uncharacterized protein</fullName>
    </submittedName>
</protein>
<dbReference type="Proteomes" id="UP000423413">
    <property type="component" value="Chromosome"/>
</dbReference>
<proteinExistence type="predicted"/>
<organism evidence="1 2">
    <name type="scientific">Pseudomonas coronafaciens pv. coronafaciens</name>
    <dbReference type="NCBI Taxonomy" id="235275"/>
    <lineage>
        <taxon>Bacteria</taxon>
        <taxon>Pseudomonadati</taxon>
        <taxon>Pseudomonadota</taxon>
        <taxon>Gammaproteobacteria</taxon>
        <taxon>Pseudomonadales</taxon>
        <taxon>Pseudomonadaceae</taxon>
        <taxon>Pseudomonas</taxon>
        <taxon>Pseudomonas coronafaciens</taxon>
    </lineage>
</organism>
<dbReference type="EMBL" id="CP046441">
    <property type="protein sequence ID" value="QGT82103.1"/>
    <property type="molecule type" value="Genomic_DNA"/>
</dbReference>
<gene>
    <name evidence="1" type="ORF">GMO17_13365</name>
</gene>
<name>A0AAE6QIL2_9PSED</name>